<dbReference type="NCBIfam" id="TIGR00589">
    <property type="entry name" value="ogt"/>
    <property type="match status" value="1"/>
</dbReference>
<evidence type="ECO:0000256" key="3">
    <source>
        <dbReference type="ARBA" id="ARBA00011918"/>
    </source>
</evidence>
<dbReference type="Pfam" id="PF01035">
    <property type="entry name" value="DNA_binding_1"/>
    <property type="match status" value="1"/>
</dbReference>
<evidence type="ECO:0000313" key="12">
    <source>
        <dbReference type="EMBL" id="ALS98254.1"/>
    </source>
</evidence>
<dbReference type="PROSITE" id="PS00374">
    <property type="entry name" value="MGMT"/>
    <property type="match status" value="1"/>
</dbReference>
<protein>
    <recommendedName>
        <fullName evidence="3">methylated-DNA--[protein]-cysteine S-methyltransferase</fullName>
        <ecNumber evidence="3">2.1.1.63</ecNumber>
    </recommendedName>
</protein>
<keyword evidence="8" id="KW-0804">Transcription</keyword>
<dbReference type="InterPro" id="IPR036217">
    <property type="entry name" value="MethylDNA_cys_MeTrfase_DNAb"/>
</dbReference>
<name>A0A0U3AB70_9ALTE</name>
<dbReference type="GO" id="GO:0043565">
    <property type="term" value="F:sequence-specific DNA binding"/>
    <property type="evidence" value="ECO:0007669"/>
    <property type="project" value="InterPro"/>
</dbReference>
<dbReference type="FunFam" id="1.10.10.10:FF:000214">
    <property type="entry name" value="Methylated-DNA--protein-cysteine methyltransferase"/>
    <property type="match status" value="1"/>
</dbReference>
<dbReference type="GO" id="GO:0003908">
    <property type="term" value="F:methylated-DNA-[protein]-cysteine S-methyltransferase activity"/>
    <property type="evidence" value="ECO:0007669"/>
    <property type="project" value="UniProtKB-EC"/>
</dbReference>
<dbReference type="SUPFAM" id="SSF46767">
    <property type="entry name" value="Methylated DNA-protein cysteine methyltransferase, C-terminal domain"/>
    <property type="match status" value="1"/>
</dbReference>
<dbReference type="Gene3D" id="1.10.10.60">
    <property type="entry name" value="Homeodomain-like"/>
    <property type="match status" value="1"/>
</dbReference>
<evidence type="ECO:0000256" key="9">
    <source>
        <dbReference type="ARBA" id="ARBA00023204"/>
    </source>
</evidence>
<sequence length="283" mass="31363">MSKNNSKQRIMALADYIEQHAEKSLDLEHLASEAAVSPYHLQRTFRQLFGVSPKQFQNAIRVQRLKQSLRDGTAISQAIYEAGFGSVSRVYEQLDQNFGMTLTEYKAGADELDIHFALRQTKLGLLLMAATERGVCFVHFGQSASTLVLALHQEFPKARLLTTPEHSEPALDLWIDALEQYLAATGPRPELPLHLIGTAFQLSVWRFLSNLKNGETVSYADVARGIARPSAYRAAANACGANKVAVLIPCHRVLRGDGGMGGYRWGVERKQQLLDLEVNTVSP</sequence>
<dbReference type="PROSITE" id="PS01124">
    <property type="entry name" value="HTH_ARAC_FAMILY_2"/>
    <property type="match status" value="1"/>
</dbReference>
<dbReference type="Pfam" id="PF12833">
    <property type="entry name" value="HTH_18"/>
    <property type="match status" value="1"/>
</dbReference>
<dbReference type="Gene3D" id="1.10.10.10">
    <property type="entry name" value="Winged helix-like DNA-binding domain superfamily/Winged helix DNA-binding domain"/>
    <property type="match status" value="1"/>
</dbReference>
<evidence type="ECO:0000259" key="11">
    <source>
        <dbReference type="PROSITE" id="PS01124"/>
    </source>
</evidence>
<dbReference type="AlphaFoldDB" id="A0A0U3AB70"/>
<comment type="similarity">
    <text evidence="2">Belongs to the MGMT family.</text>
</comment>
<evidence type="ECO:0000256" key="5">
    <source>
        <dbReference type="ARBA" id="ARBA00022679"/>
    </source>
</evidence>
<dbReference type="Gene3D" id="3.30.160.70">
    <property type="entry name" value="Methylated DNA-protein cysteine methyltransferase domain"/>
    <property type="match status" value="1"/>
</dbReference>
<reference evidence="12 13" key="1">
    <citation type="submission" date="2015-12" db="EMBL/GenBank/DDBJ databases">
        <title>Complete genome of Lacimicrobium alkaliphilum KCTC 32984.</title>
        <authorList>
            <person name="Kim S.-G."/>
            <person name="Lee Y.-J."/>
        </authorList>
    </citation>
    <scope>NUCLEOTIDE SEQUENCE [LARGE SCALE GENOMIC DNA]</scope>
    <source>
        <strain evidence="12 13">YelD216</strain>
    </source>
</reference>
<dbReference type="PANTHER" id="PTHR10815">
    <property type="entry name" value="METHYLATED-DNA--PROTEIN-CYSTEINE METHYLTRANSFERASE"/>
    <property type="match status" value="1"/>
</dbReference>
<keyword evidence="13" id="KW-1185">Reference proteome</keyword>
<dbReference type="GO" id="GO:0032259">
    <property type="term" value="P:methylation"/>
    <property type="evidence" value="ECO:0007669"/>
    <property type="project" value="UniProtKB-KW"/>
</dbReference>
<comment type="catalytic activity">
    <reaction evidence="10">
        <text>a 6-O-methyl-2'-deoxyguanosine in DNA + L-cysteinyl-[protein] = S-methyl-L-cysteinyl-[protein] + a 2'-deoxyguanosine in DNA</text>
        <dbReference type="Rhea" id="RHEA:24000"/>
        <dbReference type="Rhea" id="RHEA-COMP:10131"/>
        <dbReference type="Rhea" id="RHEA-COMP:10132"/>
        <dbReference type="Rhea" id="RHEA-COMP:11367"/>
        <dbReference type="Rhea" id="RHEA-COMP:11368"/>
        <dbReference type="ChEBI" id="CHEBI:29950"/>
        <dbReference type="ChEBI" id="CHEBI:82612"/>
        <dbReference type="ChEBI" id="CHEBI:85445"/>
        <dbReference type="ChEBI" id="CHEBI:85448"/>
        <dbReference type="EC" id="2.1.1.63"/>
    </reaction>
</comment>
<evidence type="ECO:0000256" key="8">
    <source>
        <dbReference type="ARBA" id="ARBA00023163"/>
    </source>
</evidence>
<dbReference type="EC" id="2.1.1.63" evidence="3"/>
<dbReference type="RefSeq" id="WP_062479004.1">
    <property type="nucleotide sequence ID" value="NZ_CP013650.1"/>
</dbReference>
<comment type="catalytic activity">
    <reaction evidence="1">
        <text>a 4-O-methyl-thymidine in DNA + L-cysteinyl-[protein] = a thymidine in DNA + S-methyl-L-cysteinyl-[protein]</text>
        <dbReference type="Rhea" id="RHEA:53428"/>
        <dbReference type="Rhea" id="RHEA-COMP:10131"/>
        <dbReference type="Rhea" id="RHEA-COMP:10132"/>
        <dbReference type="Rhea" id="RHEA-COMP:13555"/>
        <dbReference type="Rhea" id="RHEA-COMP:13556"/>
        <dbReference type="ChEBI" id="CHEBI:29950"/>
        <dbReference type="ChEBI" id="CHEBI:82612"/>
        <dbReference type="ChEBI" id="CHEBI:137386"/>
        <dbReference type="ChEBI" id="CHEBI:137387"/>
        <dbReference type="EC" id="2.1.1.63"/>
    </reaction>
</comment>
<dbReference type="InterPro" id="IPR036388">
    <property type="entry name" value="WH-like_DNA-bd_sf"/>
</dbReference>
<keyword evidence="9" id="KW-0234">DNA repair</keyword>
<dbReference type="SUPFAM" id="SSF46689">
    <property type="entry name" value="Homeodomain-like"/>
    <property type="match status" value="1"/>
</dbReference>
<organism evidence="12 13">
    <name type="scientific">Lacimicrobium alkaliphilum</name>
    <dbReference type="NCBI Taxonomy" id="1526571"/>
    <lineage>
        <taxon>Bacteria</taxon>
        <taxon>Pseudomonadati</taxon>
        <taxon>Pseudomonadota</taxon>
        <taxon>Gammaproteobacteria</taxon>
        <taxon>Alteromonadales</taxon>
        <taxon>Alteromonadaceae</taxon>
        <taxon>Lacimicrobium</taxon>
    </lineage>
</organism>
<dbReference type="SMART" id="SM00342">
    <property type="entry name" value="HTH_ARAC"/>
    <property type="match status" value="1"/>
</dbReference>
<evidence type="ECO:0000256" key="1">
    <source>
        <dbReference type="ARBA" id="ARBA00001286"/>
    </source>
</evidence>
<dbReference type="PANTHER" id="PTHR10815:SF14">
    <property type="entry name" value="BIFUNCTIONAL TRANSCRIPTIONAL ACTIVATOR_DNA REPAIR ENZYME ADA"/>
    <property type="match status" value="1"/>
</dbReference>
<keyword evidence="4 12" id="KW-0489">Methyltransferase</keyword>
<dbReference type="STRING" id="1526571.AT746_08330"/>
<evidence type="ECO:0000256" key="2">
    <source>
        <dbReference type="ARBA" id="ARBA00008711"/>
    </source>
</evidence>
<dbReference type="KEGG" id="lal:AT746_08330"/>
<keyword evidence="7" id="KW-0805">Transcription regulation</keyword>
<evidence type="ECO:0000313" key="13">
    <source>
        <dbReference type="Proteomes" id="UP000068447"/>
    </source>
</evidence>
<dbReference type="InterPro" id="IPR018060">
    <property type="entry name" value="HTH_AraC"/>
</dbReference>
<dbReference type="InterPro" id="IPR036631">
    <property type="entry name" value="MGMT_N_sf"/>
</dbReference>
<evidence type="ECO:0000256" key="6">
    <source>
        <dbReference type="ARBA" id="ARBA00022763"/>
    </source>
</evidence>
<dbReference type="OrthoDB" id="9811249at2"/>
<dbReference type="CDD" id="cd06445">
    <property type="entry name" value="ATase"/>
    <property type="match status" value="1"/>
</dbReference>
<dbReference type="InterPro" id="IPR009057">
    <property type="entry name" value="Homeodomain-like_sf"/>
</dbReference>
<dbReference type="EMBL" id="CP013650">
    <property type="protein sequence ID" value="ALS98254.1"/>
    <property type="molecule type" value="Genomic_DNA"/>
</dbReference>
<accession>A0A0U3AB70</accession>
<evidence type="ECO:0000256" key="4">
    <source>
        <dbReference type="ARBA" id="ARBA00022603"/>
    </source>
</evidence>
<dbReference type="GO" id="GO:0006281">
    <property type="term" value="P:DNA repair"/>
    <property type="evidence" value="ECO:0007669"/>
    <property type="project" value="UniProtKB-KW"/>
</dbReference>
<dbReference type="Proteomes" id="UP000068447">
    <property type="component" value="Chromosome"/>
</dbReference>
<keyword evidence="5 12" id="KW-0808">Transferase</keyword>
<dbReference type="InterPro" id="IPR014048">
    <property type="entry name" value="MethylDNA_cys_MeTrfase_DNA-bd"/>
</dbReference>
<gene>
    <name evidence="12" type="ORF">AT746_08330</name>
</gene>
<dbReference type="InterPro" id="IPR001497">
    <property type="entry name" value="MethylDNA_cys_MeTrfase_AS"/>
</dbReference>
<keyword evidence="6" id="KW-0227">DNA damage</keyword>
<feature type="domain" description="HTH araC/xylS-type" evidence="11">
    <location>
        <begin position="11"/>
        <end position="108"/>
    </location>
</feature>
<proteinExistence type="inferred from homology"/>
<dbReference type="GO" id="GO:0003700">
    <property type="term" value="F:DNA-binding transcription factor activity"/>
    <property type="evidence" value="ECO:0007669"/>
    <property type="project" value="InterPro"/>
</dbReference>
<evidence type="ECO:0000256" key="10">
    <source>
        <dbReference type="ARBA" id="ARBA00049348"/>
    </source>
</evidence>
<evidence type="ECO:0000256" key="7">
    <source>
        <dbReference type="ARBA" id="ARBA00023015"/>
    </source>
</evidence>
<dbReference type="SUPFAM" id="SSF53155">
    <property type="entry name" value="Methylated DNA-protein cysteine methyltransferase domain"/>
    <property type="match status" value="1"/>
</dbReference>